<evidence type="ECO:0000313" key="3">
    <source>
        <dbReference type="Proteomes" id="UP001174691"/>
    </source>
</evidence>
<gene>
    <name evidence="2" type="ORF">NKR19_g116</name>
</gene>
<evidence type="ECO:0000256" key="1">
    <source>
        <dbReference type="SAM" id="MobiDB-lite"/>
    </source>
</evidence>
<dbReference type="AlphaFoldDB" id="A0AA38VQD1"/>
<dbReference type="GO" id="GO:0005794">
    <property type="term" value="C:Golgi apparatus"/>
    <property type="evidence" value="ECO:0007669"/>
    <property type="project" value="TreeGrafter"/>
</dbReference>
<dbReference type="GO" id="GO:0009306">
    <property type="term" value="P:protein secretion"/>
    <property type="evidence" value="ECO:0007669"/>
    <property type="project" value="TreeGrafter"/>
</dbReference>
<feature type="region of interest" description="Disordered" evidence="1">
    <location>
        <begin position="50"/>
        <end position="83"/>
    </location>
</feature>
<protein>
    <submittedName>
        <fullName evidence="2">DUF833 domain-containing protein</fullName>
    </submittedName>
</protein>
<organism evidence="2 3">
    <name type="scientific">Coniochaeta hoffmannii</name>
    <dbReference type="NCBI Taxonomy" id="91930"/>
    <lineage>
        <taxon>Eukaryota</taxon>
        <taxon>Fungi</taxon>
        <taxon>Dikarya</taxon>
        <taxon>Ascomycota</taxon>
        <taxon>Pezizomycotina</taxon>
        <taxon>Sordariomycetes</taxon>
        <taxon>Sordariomycetidae</taxon>
        <taxon>Coniochaetales</taxon>
        <taxon>Coniochaetaceae</taxon>
        <taxon>Coniochaeta</taxon>
    </lineage>
</organism>
<dbReference type="GO" id="GO:0007030">
    <property type="term" value="P:Golgi organization"/>
    <property type="evidence" value="ECO:0007669"/>
    <property type="project" value="TreeGrafter"/>
</dbReference>
<dbReference type="PANTHER" id="PTHR17985:SF8">
    <property type="entry name" value="TRANSPORT AND GOLGI ORGANIZATION PROTEIN 2 HOMOLOG"/>
    <property type="match status" value="1"/>
</dbReference>
<comment type="caution">
    <text evidence="2">The sequence shown here is derived from an EMBL/GenBank/DDBJ whole genome shotgun (WGS) entry which is preliminary data.</text>
</comment>
<evidence type="ECO:0000313" key="2">
    <source>
        <dbReference type="EMBL" id="KAJ9165711.1"/>
    </source>
</evidence>
<dbReference type="Proteomes" id="UP001174691">
    <property type="component" value="Unassembled WGS sequence"/>
</dbReference>
<name>A0AA38VQD1_9PEZI</name>
<reference evidence="2" key="1">
    <citation type="submission" date="2022-07" db="EMBL/GenBank/DDBJ databases">
        <title>Fungi with potential for degradation of polypropylene.</title>
        <authorList>
            <person name="Gostincar C."/>
        </authorList>
    </citation>
    <scope>NUCLEOTIDE SEQUENCE</scope>
    <source>
        <strain evidence="2">EXF-13287</strain>
    </source>
</reference>
<feature type="compositionally biased region" description="Polar residues" evidence="1">
    <location>
        <begin position="61"/>
        <end position="70"/>
    </location>
</feature>
<dbReference type="PANTHER" id="PTHR17985">
    <property type="entry name" value="SER/THR-RICH PROTEIN T10 IN DGCR REGION"/>
    <property type="match status" value="1"/>
</dbReference>
<dbReference type="EMBL" id="JANBVN010000001">
    <property type="protein sequence ID" value="KAJ9165711.1"/>
    <property type="molecule type" value="Genomic_DNA"/>
</dbReference>
<accession>A0AA38VQD1</accession>
<dbReference type="Pfam" id="PF05742">
    <property type="entry name" value="TANGO2"/>
    <property type="match status" value="2"/>
</dbReference>
<sequence>MCIVLLTTAHPNYALIVIDNRDEFILRPTSRPHWWTSEPEKVPYVEKSANGQENGDLVNGDHSNQGAQHSDLTERQEVLSSRDLQRAEHGTWLGITKDGNLAVLTNYRETNVNDAAHPVHGARSRGGLVTAWLGASPREKVSDFVRRMLDGGVGNVGGFSLICGKLRPKRHGDGGHRALEPLAIISNRNDSVDKVPWIGDERGKVYGLSNTCFGDPNTWPKVEIGKKLLSETVKKAVEQNLDEEALIDELFKILDTDTLPLKEGMAFEDCISSLKHSIFIPPIGDDHHKEAMERAKAKGKIEQFDEATEELRMEERPDETSIGFETGMYGTQRQTIILVDWDGNVTFRERALWSKRGHPIERPKGDVTFRFKIEGWEDGRGSML</sequence>
<proteinExistence type="predicted"/>
<dbReference type="InterPro" id="IPR008551">
    <property type="entry name" value="TANGO2"/>
</dbReference>
<keyword evidence="3" id="KW-1185">Reference proteome</keyword>